<proteinExistence type="predicted"/>
<accession>X0WKW0</accession>
<reference evidence="1" key="1">
    <citation type="journal article" date="2014" name="Front. Microbiol.">
        <title>High frequency of phylogenetically diverse reductive dehalogenase-homologous genes in deep subseafloor sedimentary metagenomes.</title>
        <authorList>
            <person name="Kawai M."/>
            <person name="Futagami T."/>
            <person name="Toyoda A."/>
            <person name="Takaki Y."/>
            <person name="Nishi S."/>
            <person name="Hori S."/>
            <person name="Arai W."/>
            <person name="Tsubouchi T."/>
            <person name="Morono Y."/>
            <person name="Uchiyama I."/>
            <person name="Ito T."/>
            <person name="Fujiyama A."/>
            <person name="Inagaki F."/>
            <person name="Takami H."/>
        </authorList>
    </citation>
    <scope>NUCLEOTIDE SEQUENCE</scope>
    <source>
        <strain evidence="1">Expedition CK06-06</strain>
    </source>
</reference>
<name>X0WKW0_9ZZZZ</name>
<dbReference type="EMBL" id="BARS01037221">
    <property type="protein sequence ID" value="GAG23867.1"/>
    <property type="molecule type" value="Genomic_DNA"/>
</dbReference>
<evidence type="ECO:0000313" key="1">
    <source>
        <dbReference type="EMBL" id="GAG23867.1"/>
    </source>
</evidence>
<dbReference type="AlphaFoldDB" id="X0WKW0"/>
<gene>
    <name evidence="1" type="ORF">S01H1_57100</name>
</gene>
<feature type="non-terminal residue" evidence="1">
    <location>
        <position position="1"/>
    </location>
</feature>
<organism evidence="1">
    <name type="scientific">marine sediment metagenome</name>
    <dbReference type="NCBI Taxonomy" id="412755"/>
    <lineage>
        <taxon>unclassified sequences</taxon>
        <taxon>metagenomes</taxon>
        <taxon>ecological metagenomes</taxon>
    </lineage>
</organism>
<protein>
    <submittedName>
        <fullName evidence="1">Uncharacterized protein</fullName>
    </submittedName>
</protein>
<comment type="caution">
    <text evidence="1">The sequence shown here is derived from an EMBL/GenBank/DDBJ whole genome shotgun (WGS) entry which is preliminary data.</text>
</comment>
<sequence>RIQASALAKGSGYSLDELRQMRDRGGLTIAEYEALRRKVLKEQ</sequence>